<evidence type="ECO:0000313" key="1">
    <source>
        <dbReference type="EMBL" id="CAG7817448.1"/>
    </source>
</evidence>
<gene>
    <name evidence="1" type="ORF">AFUS01_LOCUS28017</name>
</gene>
<sequence length="67" mass="7237">DEITPGVDAFTVKVTRRSDGGESKTVVIIHRNPTTLEPPTECSVSNLPIRRINIEEAITPGVPIVEA</sequence>
<dbReference type="Proteomes" id="UP000708208">
    <property type="component" value="Unassembled WGS sequence"/>
</dbReference>
<proteinExistence type="predicted"/>
<comment type="caution">
    <text evidence="1">The sequence shown here is derived from an EMBL/GenBank/DDBJ whole genome shotgun (WGS) entry which is preliminary data.</text>
</comment>
<organism evidence="1 2">
    <name type="scientific">Allacma fusca</name>
    <dbReference type="NCBI Taxonomy" id="39272"/>
    <lineage>
        <taxon>Eukaryota</taxon>
        <taxon>Metazoa</taxon>
        <taxon>Ecdysozoa</taxon>
        <taxon>Arthropoda</taxon>
        <taxon>Hexapoda</taxon>
        <taxon>Collembola</taxon>
        <taxon>Symphypleona</taxon>
        <taxon>Sminthuridae</taxon>
        <taxon>Allacma</taxon>
    </lineage>
</organism>
<feature type="non-terminal residue" evidence="1">
    <location>
        <position position="1"/>
    </location>
</feature>
<name>A0A8J2KI66_9HEXA</name>
<accession>A0A8J2KI66</accession>
<evidence type="ECO:0000313" key="2">
    <source>
        <dbReference type="Proteomes" id="UP000708208"/>
    </source>
</evidence>
<reference evidence="1" key="1">
    <citation type="submission" date="2021-06" db="EMBL/GenBank/DDBJ databases">
        <authorList>
            <person name="Hodson N. C."/>
            <person name="Mongue J. A."/>
            <person name="Jaron S. K."/>
        </authorList>
    </citation>
    <scope>NUCLEOTIDE SEQUENCE</scope>
</reference>
<dbReference type="EMBL" id="CAJVCH010394366">
    <property type="protein sequence ID" value="CAG7817448.1"/>
    <property type="molecule type" value="Genomic_DNA"/>
</dbReference>
<dbReference type="AlphaFoldDB" id="A0A8J2KI66"/>
<protein>
    <submittedName>
        <fullName evidence="1">Uncharacterized protein</fullName>
    </submittedName>
</protein>
<keyword evidence="2" id="KW-1185">Reference proteome</keyword>